<accession>R9P1R7</accession>
<protein>
    <submittedName>
        <fullName evidence="1">Cytoplasm protein</fullName>
    </submittedName>
</protein>
<name>R9P1R7_PSEHS</name>
<sequence>MQKATAPVCSHHHGLRRNRFGCFRCYRRYGLLQGRRVSVENQSREANSSGVQHAASSDDVLCEIKEIRHLTILDLENRTRHQLSFTIAAPSHLCYETNLPRSAAVKLDSCSLVSSITVRDPSAKIGHP</sequence>
<keyword evidence="2" id="KW-1185">Reference proteome</keyword>
<gene>
    <name evidence="1" type="ORF">PHSY_002771</name>
</gene>
<organism evidence="1 2">
    <name type="scientific">Pseudozyma hubeiensis (strain SY62)</name>
    <name type="common">Yeast</name>
    <dbReference type="NCBI Taxonomy" id="1305764"/>
    <lineage>
        <taxon>Eukaryota</taxon>
        <taxon>Fungi</taxon>
        <taxon>Dikarya</taxon>
        <taxon>Basidiomycota</taxon>
        <taxon>Ustilaginomycotina</taxon>
        <taxon>Ustilaginomycetes</taxon>
        <taxon>Ustilaginales</taxon>
        <taxon>Ustilaginaceae</taxon>
        <taxon>Pseudozyma</taxon>
    </lineage>
</organism>
<dbReference type="AlphaFoldDB" id="R9P1R7"/>
<dbReference type="HOGENOM" id="CLU_1960541_0_0_1"/>
<proteinExistence type="predicted"/>
<evidence type="ECO:0000313" key="1">
    <source>
        <dbReference type="EMBL" id="GAC95196.1"/>
    </source>
</evidence>
<dbReference type="GeneID" id="24108062"/>
<dbReference type="Proteomes" id="UP000014071">
    <property type="component" value="Unassembled WGS sequence"/>
</dbReference>
<reference evidence="2" key="1">
    <citation type="journal article" date="2013" name="Genome Announc.">
        <title>Draft genome sequence of the basidiomycetous yeast-like fungus Pseudozyma hubeiensis SY62, which produces an abundant amount of the biosurfactant mannosylerythritol lipids.</title>
        <authorList>
            <person name="Konishi M."/>
            <person name="Hatada Y."/>
            <person name="Horiuchi J."/>
        </authorList>
    </citation>
    <scope>NUCLEOTIDE SEQUENCE [LARGE SCALE GENOMIC DNA]</scope>
    <source>
        <strain evidence="2">SY62</strain>
    </source>
</reference>
<evidence type="ECO:0000313" key="2">
    <source>
        <dbReference type="Proteomes" id="UP000014071"/>
    </source>
</evidence>
<dbReference type="RefSeq" id="XP_012188783.1">
    <property type="nucleotide sequence ID" value="XM_012333393.1"/>
</dbReference>
<dbReference type="EMBL" id="DF238791">
    <property type="protein sequence ID" value="GAC95196.1"/>
    <property type="molecule type" value="Genomic_DNA"/>
</dbReference>